<reference evidence="7 8" key="1">
    <citation type="journal article" date="2018" name="Microb. Genom.">
        <title>Expanding an expanded genome: long-read sequencing of Trypanosoma cruzi.</title>
        <authorList>
            <person name="Berna L."/>
            <person name="Rodriguez M."/>
            <person name="Chiribao M.L."/>
            <person name="Parodi-Talice A."/>
            <person name="Pita S."/>
            <person name="Rijo G."/>
            <person name="Alvarez-Valin F."/>
            <person name="Robello C."/>
        </authorList>
    </citation>
    <scope>NUCLEOTIDE SEQUENCE [LARGE SCALE GENOMIC DNA]</scope>
    <source>
        <strain evidence="7 8">TCC</strain>
    </source>
</reference>
<name>A0A2V2XG99_TRYCR</name>
<dbReference type="PANTHER" id="PTHR19848">
    <property type="entry name" value="WD40 REPEAT PROTEIN"/>
    <property type="match status" value="1"/>
</dbReference>
<dbReference type="VEuPathDB" id="TriTrypDB:TcCL_ESM08323"/>
<feature type="region of interest" description="Disordered" evidence="6">
    <location>
        <begin position="163"/>
        <end position="215"/>
    </location>
</feature>
<dbReference type="PROSITE" id="PS50294">
    <property type="entry name" value="WD_REPEATS_REGION"/>
    <property type="match status" value="7"/>
</dbReference>
<dbReference type="VEuPathDB" id="TriTrypDB:ECC02_010028"/>
<dbReference type="VEuPathDB" id="TriTrypDB:TCDM_09783"/>
<dbReference type="OrthoDB" id="674604at2759"/>
<dbReference type="VEuPathDB" id="TriTrypDB:C3747_10g338"/>
<keyword evidence="1 5" id="KW-0853">WD repeat</keyword>
<comment type="caution">
    <text evidence="7">The sequence shown here is derived from an EMBL/GenBank/DDBJ whole genome shotgun (WGS) entry which is preliminary data.</text>
</comment>
<dbReference type="SUPFAM" id="SSF50978">
    <property type="entry name" value="WD40 repeat-like"/>
    <property type="match status" value="1"/>
</dbReference>
<dbReference type="SMR" id="A0A2V2XG99"/>
<keyword evidence="2" id="KW-0677">Repeat</keyword>
<evidence type="ECO:0000256" key="4">
    <source>
        <dbReference type="ARBA" id="ARBA00023274"/>
    </source>
</evidence>
<dbReference type="InterPro" id="IPR001680">
    <property type="entry name" value="WD40_rpt"/>
</dbReference>
<dbReference type="VEuPathDB" id="TriTrypDB:C4B63_6g596"/>
<keyword evidence="4" id="KW-0687">Ribonucleoprotein</keyword>
<dbReference type="Proteomes" id="UP000246078">
    <property type="component" value="Unassembled WGS sequence"/>
</dbReference>
<dbReference type="InterPro" id="IPR036322">
    <property type="entry name" value="WD40_repeat_dom_sf"/>
</dbReference>
<sequence>MSKAKLKLSIEGKTVVYEGRPESRKKDLLDILVKMKVDPSVAVKAFRENIEDAARYTDENIQQQFLDAQRAYAEKKKRKMGEVVSEEQQKEKPERITLSFKGKQFSYEGLPSSKQYAVIELLIKQDATRELVVETFRVNLPESSASDEEIMSMFTAAMDAKNARKAAKKKDTAGERAAQSSSRSIEQPPPPPPLPQQQQQQQQQQQIMNTSSTSGVDAIEEITGMSVEERDSISNFIKQVLEQPEMDLTARMREESNTFSTVGAMTRNTGPGAGAEDDALTMTLRSTRGKIAIYCQEENSTANKVLYISPNTTFEEFCAMVEKKFGRKMVMSFNEGEDLIDMDDDDVFCMFLEMSQNHTQEGKRMKLICAPPETRKKVSDDKLTDTKGGDVFKIKAFSNGKLDVREERSYTGHASAVYCCSFSPKGERFCTASRDRSVRLWNTVTGSSSVMKGGHNGFVLSCDFSPRGNRIVSSSDDRTIKVWNTTTCAKVYTLKGHDDKVYCVQYNSTGDYIVSASCDHTVRIWNADSGTKMLTLRSHSLAVFSCCFSNTDCGKYVVSGGDDRLIKVWDWAKDDEYCSMAGHTDTVWSCKFSHDDARIVTASMNHELRVWDWKNRNCILSWKGHQVPIHHAAFSTNNKYIYSCARDWTVMVWDAATGELFETITGHHSTVYHLDVVGNKLLTSSLDDTLKLWTINEK</sequence>
<evidence type="ECO:0000256" key="5">
    <source>
        <dbReference type="PROSITE-ProRule" id="PRU00221"/>
    </source>
</evidence>
<dbReference type="PROSITE" id="PS50082">
    <property type="entry name" value="WD_REPEATS_2"/>
    <property type="match status" value="7"/>
</dbReference>
<dbReference type="AlphaFoldDB" id="A0A2V2XG99"/>
<feature type="repeat" description="WD" evidence="5">
    <location>
        <begin position="536"/>
        <end position="570"/>
    </location>
</feature>
<dbReference type="InterPro" id="IPR019775">
    <property type="entry name" value="WD40_repeat_CS"/>
</dbReference>
<dbReference type="VEuPathDB" id="TriTrypDB:TCSYLVIO_002473"/>
<dbReference type="CDD" id="cd00200">
    <property type="entry name" value="WD40"/>
    <property type="match status" value="1"/>
</dbReference>
<dbReference type="VEuPathDB" id="TriTrypDB:BCY84_17946"/>
<dbReference type="VEuPathDB" id="TriTrypDB:TcG_07923"/>
<dbReference type="VEuPathDB" id="TriTrypDB:Tc_MARK_9769"/>
<evidence type="ECO:0000313" key="7">
    <source>
        <dbReference type="EMBL" id="PWV19532.1"/>
    </source>
</evidence>
<evidence type="ECO:0000313" key="8">
    <source>
        <dbReference type="Proteomes" id="UP000246078"/>
    </source>
</evidence>
<organism evidence="7 8">
    <name type="scientific">Trypanosoma cruzi</name>
    <dbReference type="NCBI Taxonomy" id="5693"/>
    <lineage>
        <taxon>Eukaryota</taxon>
        <taxon>Discoba</taxon>
        <taxon>Euglenozoa</taxon>
        <taxon>Kinetoplastea</taxon>
        <taxon>Metakinetoplastina</taxon>
        <taxon>Trypanosomatida</taxon>
        <taxon>Trypanosomatidae</taxon>
        <taxon>Trypanosoma</taxon>
        <taxon>Schizotrypanum</taxon>
    </lineage>
</organism>
<dbReference type="PANTHER" id="PTHR19848:SF8">
    <property type="entry name" value="F-BOX AND WD REPEAT DOMAIN CONTAINING 7"/>
    <property type="match status" value="1"/>
</dbReference>
<feature type="repeat" description="WD" evidence="5">
    <location>
        <begin position="452"/>
        <end position="493"/>
    </location>
</feature>
<dbReference type="InterPro" id="IPR015943">
    <property type="entry name" value="WD40/YVTN_repeat-like_dom_sf"/>
</dbReference>
<feature type="repeat" description="WD" evidence="5">
    <location>
        <begin position="494"/>
        <end position="535"/>
    </location>
</feature>
<dbReference type="VEuPathDB" id="TriTrypDB:TcCLB.508577.60"/>
<keyword evidence="3" id="KW-0689">Ribosomal protein</keyword>
<accession>A0A2V2XG99</accession>
<dbReference type="Gene3D" id="2.130.10.10">
    <property type="entry name" value="YVTN repeat-like/Quinoprotein amine dehydrogenase"/>
    <property type="match status" value="3"/>
</dbReference>
<dbReference type="PRINTS" id="PR00320">
    <property type="entry name" value="GPROTEINBRPT"/>
</dbReference>
<evidence type="ECO:0000256" key="3">
    <source>
        <dbReference type="ARBA" id="ARBA00022980"/>
    </source>
</evidence>
<evidence type="ECO:0000256" key="6">
    <source>
        <dbReference type="SAM" id="MobiDB-lite"/>
    </source>
</evidence>
<dbReference type="VEuPathDB" id="TriTrypDB:C4B63_6g597"/>
<dbReference type="VEuPathDB" id="TriTrypDB:TcYC6_0064180"/>
<dbReference type="PROSITE" id="PS00678">
    <property type="entry name" value="WD_REPEATS_1"/>
    <property type="match status" value="3"/>
</dbReference>
<evidence type="ECO:0000256" key="2">
    <source>
        <dbReference type="ARBA" id="ARBA00022737"/>
    </source>
</evidence>
<dbReference type="VEuPathDB" id="TriTrypDB:TcCLB.507521.140"/>
<gene>
    <name evidence="7" type="ORF">C3747_10g338</name>
</gene>
<proteinExistence type="predicted"/>
<dbReference type="Pfam" id="PF00400">
    <property type="entry name" value="WD40"/>
    <property type="match status" value="7"/>
</dbReference>
<dbReference type="SMART" id="SM00320">
    <property type="entry name" value="WD40"/>
    <property type="match status" value="7"/>
</dbReference>
<dbReference type="EMBL" id="PRFC01000010">
    <property type="protein sequence ID" value="PWV19532.1"/>
    <property type="molecule type" value="Genomic_DNA"/>
</dbReference>
<protein>
    <submittedName>
        <fullName evidence="7">Uncharacterized protein</fullName>
    </submittedName>
</protein>
<dbReference type="VEuPathDB" id="TriTrypDB:TcBrA4_0080200"/>
<dbReference type="InterPro" id="IPR020472">
    <property type="entry name" value="WD40_PAC1"/>
</dbReference>
<evidence type="ECO:0000256" key="1">
    <source>
        <dbReference type="ARBA" id="ARBA00022574"/>
    </source>
</evidence>
<dbReference type="GO" id="GO:0005840">
    <property type="term" value="C:ribosome"/>
    <property type="evidence" value="ECO:0007669"/>
    <property type="project" value="UniProtKB-KW"/>
</dbReference>
<feature type="repeat" description="WD" evidence="5">
    <location>
        <begin position="580"/>
        <end position="621"/>
    </location>
</feature>
<dbReference type="VEuPathDB" id="TriTrypDB:Tc_MARK_1185"/>
<feature type="repeat" description="WD" evidence="5">
    <location>
        <begin position="622"/>
        <end position="663"/>
    </location>
</feature>
<feature type="repeat" description="WD" evidence="5">
    <location>
        <begin position="410"/>
        <end position="451"/>
    </location>
</feature>
<feature type="compositionally biased region" description="Low complexity" evidence="6">
    <location>
        <begin position="196"/>
        <end position="206"/>
    </location>
</feature>
<dbReference type="OMA" id="DYELILW"/>
<feature type="repeat" description="WD" evidence="5">
    <location>
        <begin position="664"/>
        <end position="698"/>
    </location>
</feature>
<dbReference type="GO" id="GO:1990904">
    <property type="term" value="C:ribonucleoprotein complex"/>
    <property type="evidence" value="ECO:0007669"/>
    <property type="project" value="UniProtKB-KW"/>
</dbReference>